<dbReference type="PANTHER" id="PTHR39470:SF1">
    <property type="entry name" value="CHORISMATE SYNTHASE PROTEIN"/>
    <property type="match status" value="1"/>
</dbReference>
<evidence type="ECO:0000313" key="3">
    <source>
        <dbReference type="Proteomes" id="UP000308768"/>
    </source>
</evidence>
<dbReference type="AlphaFoldDB" id="A0A4U0X3B0"/>
<dbReference type="OrthoDB" id="4218123at2759"/>
<sequence length="354" mass="38146">MVSWQTTTTLLSLFGVPLVSKGLALYRSARASAQNIPIRPTPPHVNRALNILFVSALLFLLSSLPYFTPANIFQQTQSRLAIPTDVLFARLAAARPLTHTDHALKAKFHSPDARLLYLHYGPDVVANCQFCRSDGPGSYLVYALPSLLLPHLAHLAVLGLATSSLLAGPEGSRFRTPVTLAGVALAAADVYLVASHAQPPYTAATTTTVGGHIDAFFWKLRLYRSLALTVADLSAALLLWTTATNRLLALPPRPAERMEHGARTLELALAKLKALGSVRNVVFRDAGLRDRVGAYWTAEGAVTRAMFEEREVVEGVRAALARADMGGLMEQADRYTEGVFAGVEVVRTPMGAVG</sequence>
<reference evidence="2 3" key="1">
    <citation type="submission" date="2017-03" db="EMBL/GenBank/DDBJ databases">
        <title>Genomes of endolithic fungi from Antarctica.</title>
        <authorList>
            <person name="Coleine C."/>
            <person name="Masonjones S."/>
            <person name="Stajich J.E."/>
        </authorList>
    </citation>
    <scope>NUCLEOTIDE SEQUENCE [LARGE SCALE GENOMIC DNA]</scope>
    <source>
        <strain evidence="2 3">CCFEE 5187</strain>
    </source>
</reference>
<dbReference type="STRING" id="331657.A0A4U0X3B0"/>
<keyword evidence="1" id="KW-0812">Transmembrane</keyword>
<comment type="caution">
    <text evidence="2">The sequence shown here is derived from an EMBL/GenBank/DDBJ whole genome shotgun (WGS) entry which is preliminary data.</text>
</comment>
<keyword evidence="1" id="KW-0472">Membrane</keyword>
<protein>
    <submittedName>
        <fullName evidence="2">Uncharacterized protein</fullName>
    </submittedName>
</protein>
<keyword evidence="1" id="KW-1133">Transmembrane helix</keyword>
<evidence type="ECO:0000256" key="1">
    <source>
        <dbReference type="SAM" id="Phobius"/>
    </source>
</evidence>
<dbReference type="Proteomes" id="UP000308768">
    <property type="component" value="Unassembled WGS sequence"/>
</dbReference>
<dbReference type="PANTHER" id="PTHR39470">
    <property type="entry name" value="CHROMOSOME 10, WHOLE GENOME SHOTGUN SEQUENCE"/>
    <property type="match status" value="1"/>
</dbReference>
<organism evidence="2 3">
    <name type="scientific">Cryomyces minteri</name>
    <dbReference type="NCBI Taxonomy" id="331657"/>
    <lineage>
        <taxon>Eukaryota</taxon>
        <taxon>Fungi</taxon>
        <taxon>Dikarya</taxon>
        <taxon>Ascomycota</taxon>
        <taxon>Pezizomycotina</taxon>
        <taxon>Dothideomycetes</taxon>
        <taxon>Dothideomycetes incertae sedis</taxon>
        <taxon>Cryomyces</taxon>
    </lineage>
</organism>
<evidence type="ECO:0000313" key="2">
    <source>
        <dbReference type="EMBL" id="TKA70824.1"/>
    </source>
</evidence>
<name>A0A4U0X3B0_9PEZI</name>
<gene>
    <name evidence="2" type="ORF">B0A49_07692</name>
</gene>
<feature type="transmembrane region" description="Helical" evidence="1">
    <location>
        <begin position="48"/>
        <end position="67"/>
    </location>
</feature>
<dbReference type="EMBL" id="NAJN01000613">
    <property type="protein sequence ID" value="TKA70824.1"/>
    <property type="molecule type" value="Genomic_DNA"/>
</dbReference>
<accession>A0A4U0X3B0</accession>
<proteinExistence type="predicted"/>
<keyword evidence="3" id="KW-1185">Reference proteome</keyword>